<keyword evidence="3 5" id="KW-0949">S-adenosyl-L-methionine</keyword>
<dbReference type="SUPFAM" id="SSF53335">
    <property type="entry name" value="S-adenosyl-L-methionine-dependent methyltransferases"/>
    <property type="match status" value="1"/>
</dbReference>
<feature type="binding site" evidence="5">
    <location>
        <position position="280"/>
    </location>
    <ligand>
        <name>S-adenosyl-L-methionine</name>
        <dbReference type="ChEBI" id="CHEBI:59789"/>
    </ligand>
</feature>
<dbReference type="RefSeq" id="WP_092620721.1">
    <property type="nucleotide sequence ID" value="NZ_FNCV01000009.1"/>
</dbReference>
<dbReference type="Pfam" id="PF01189">
    <property type="entry name" value="Methyltr_RsmB-F"/>
    <property type="match status" value="1"/>
</dbReference>
<dbReference type="Gene3D" id="3.40.50.150">
    <property type="entry name" value="Vaccinia Virus protein VP39"/>
    <property type="match status" value="1"/>
</dbReference>
<feature type="domain" description="SAM-dependent MTase RsmB/NOP-type" evidence="6">
    <location>
        <begin position="166"/>
        <end position="451"/>
    </location>
</feature>
<keyword evidence="1 5" id="KW-0489">Methyltransferase</keyword>
<evidence type="ECO:0000259" key="6">
    <source>
        <dbReference type="PROSITE" id="PS51686"/>
    </source>
</evidence>
<dbReference type="Proteomes" id="UP000217076">
    <property type="component" value="Unassembled WGS sequence"/>
</dbReference>
<dbReference type="PANTHER" id="PTHR22807">
    <property type="entry name" value="NOP2 YEAST -RELATED NOL1/NOP2/FMU SUN DOMAIN-CONTAINING"/>
    <property type="match status" value="1"/>
</dbReference>
<reference evidence="8" key="1">
    <citation type="submission" date="2016-10" db="EMBL/GenBank/DDBJ databases">
        <authorList>
            <person name="Varghese N."/>
            <person name="Submissions S."/>
        </authorList>
    </citation>
    <scope>NUCLEOTIDE SEQUENCE [LARGE SCALE GENOMIC DNA]</scope>
    <source>
        <strain evidence="8">930I</strain>
    </source>
</reference>
<dbReference type="PRINTS" id="PR02008">
    <property type="entry name" value="RCMTFAMILY"/>
</dbReference>
<dbReference type="PANTHER" id="PTHR22807:SF53">
    <property type="entry name" value="RIBOSOMAL RNA SMALL SUBUNIT METHYLTRANSFERASE B-RELATED"/>
    <property type="match status" value="1"/>
</dbReference>
<keyword evidence="4 5" id="KW-0694">RNA-binding</keyword>
<comment type="similarity">
    <text evidence="5">Belongs to the class I-like SAM-binding methyltransferase superfamily. RsmB/NOP family.</text>
</comment>
<keyword evidence="8" id="KW-1185">Reference proteome</keyword>
<dbReference type="AlphaFoldDB" id="A0A1G8E1R6"/>
<evidence type="ECO:0000313" key="8">
    <source>
        <dbReference type="Proteomes" id="UP000217076"/>
    </source>
</evidence>
<dbReference type="InterPro" id="IPR029063">
    <property type="entry name" value="SAM-dependent_MTases_sf"/>
</dbReference>
<dbReference type="OrthoDB" id="9810297at2"/>
<dbReference type="Pfam" id="PF22458">
    <property type="entry name" value="RsmF-B_ferredox"/>
    <property type="match status" value="1"/>
</dbReference>
<dbReference type="InterPro" id="IPR001678">
    <property type="entry name" value="MeTrfase_RsmB-F_NOP2_dom"/>
</dbReference>
<dbReference type="STRING" id="83401.SAMN05421742_10911"/>
<dbReference type="InterPro" id="IPR049560">
    <property type="entry name" value="MeTrfase_RsmB-F_NOP2_cat"/>
</dbReference>
<dbReference type="InterPro" id="IPR023267">
    <property type="entry name" value="RCMT"/>
</dbReference>
<evidence type="ECO:0000256" key="2">
    <source>
        <dbReference type="ARBA" id="ARBA00022679"/>
    </source>
</evidence>
<feature type="active site" description="Nucleophile" evidence="5">
    <location>
        <position position="379"/>
    </location>
</feature>
<gene>
    <name evidence="7" type="ORF">SAMN05421742_10911</name>
</gene>
<accession>A0A1G8E1R6</accession>
<protein>
    <submittedName>
        <fullName evidence="7">16S rRNA (Cytosine967-C5)-methyltransferase</fullName>
    </submittedName>
</protein>
<evidence type="ECO:0000256" key="5">
    <source>
        <dbReference type="PROSITE-ProRule" id="PRU01023"/>
    </source>
</evidence>
<proteinExistence type="inferred from homology"/>
<evidence type="ECO:0000313" key="7">
    <source>
        <dbReference type="EMBL" id="SDH63834.1"/>
    </source>
</evidence>
<evidence type="ECO:0000256" key="3">
    <source>
        <dbReference type="ARBA" id="ARBA00022691"/>
    </source>
</evidence>
<dbReference type="EMBL" id="FNCV01000009">
    <property type="protein sequence ID" value="SDH63834.1"/>
    <property type="molecule type" value="Genomic_DNA"/>
</dbReference>
<comment type="caution">
    <text evidence="5">Lacks conserved residue(s) required for the propagation of feature annotation.</text>
</comment>
<evidence type="ECO:0000256" key="4">
    <source>
        <dbReference type="ARBA" id="ARBA00022884"/>
    </source>
</evidence>
<evidence type="ECO:0000256" key="1">
    <source>
        <dbReference type="ARBA" id="ARBA00022603"/>
    </source>
</evidence>
<dbReference type="GO" id="GO:0008173">
    <property type="term" value="F:RNA methyltransferase activity"/>
    <property type="evidence" value="ECO:0007669"/>
    <property type="project" value="InterPro"/>
</dbReference>
<organism evidence="7 8">
    <name type="scientific">Roseospirillum parvum</name>
    <dbReference type="NCBI Taxonomy" id="83401"/>
    <lineage>
        <taxon>Bacteria</taxon>
        <taxon>Pseudomonadati</taxon>
        <taxon>Pseudomonadota</taxon>
        <taxon>Alphaproteobacteria</taxon>
        <taxon>Rhodospirillales</taxon>
        <taxon>Rhodospirillaceae</taxon>
        <taxon>Roseospirillum</taxon>
    </lineage>
</organism>
<feature type="binding site" evidence="5">
    <location>
        <position position="326"/>
    </location>
    <ligand>
        <name>S-adenosyl-L-methionine</name>
        <dbReference type="ChEBI" id="CHEBI:59789"/>
    </ligand>
</feature>
<dbReference type="PROSITE" id="PS51686">
    <property type="entry name" value="SAM_MT_RSMB_NOP"/>
    <property type="match status" value="1"/>
</dbReference>
<name>A0A1G8E1R6_9PROT</name>
<sequence>MTPAARLAAAIELLDALPGAPAADDLLSAYFRARRFIGAKDRRAIAERVWGVVRRRARLAHALARAGVAEATGEGAGDSAPWLAGRPFVLADLMLADGLAPGAVEGLFDGGPHAPPPLSPAERDLLEVLAGQPLEAADLPPHVALECPAWLAEEAARGLGAAAADELAAQRDPAGTVLRVNTLKADRATALAALAEAGIEARPLDLSPWAIAVEGRPNLPAAAPYRDGLVEVQDTSAQLCALLTDARPHQPVADLCAGAGGKSLALAASMANSGRLVALDVDKRRLDQGAGRAKRAGATVITRHHLRENDRWADRNAGKFARVLVDAPCSGSGTWRRQPAQRWRLTQADLERLRATQAGLLDTAAGLVRRGGRVIYATCSLLEAEGAAQVTAFLARQPRFEVLPAARVWAALGERRGDLGAYPGDPDDPFLRLGAHAHGCDGFFIALLRRRG</sequence>
<keyword evidence="2 5" id="KW-0808">Transferase</keyword>
<dbReference type="GO" id="GO:0001510">
    <property type="term" value="P:RNA methylation"/>
    <property type="evidence" value="ECO:0007669"/>
    <property type="project" value="InterPro"/>
</dbReference>
<dbReference type="InterPro" id="IPR054728">
    <property type="entry name" value="RsmB-like_ferredoxin"/>
</dbReference>
<dbReference type="GO" id="GO:0003723">
    <property type="term" value="F:RNA binding"/>
    <property type="evidence" value="ECO:0007669"/>
    <property type="project" value="UniProtKB-UniRule"/>
</dbReference>